<dbReference type="PANTHER" id="PTHR46461:SF2">
    <property type="entry name" value="ATTRACTIN"/>
    <property type="match status" value="1"/>
</dbReference>
<dbReference type="PANTHER" id="PTHR46461">
    <property type="entry name" value="KELCH DOMAIN-CONTAINING PROTEIN 3"/>
    <property type="match status" value="1"/>
</dbReference>
<dbReference type="InterPro" id="IPR011043">
    <property type="entry name" value="Gal_Oxase/kelch_b-propeller"/>
</dbReference>
<organism evidence="1 2">
    <name type="scientific">Polaribacter filamentus</name>
    <dbReference type="NCBI Taxonomy" id="53483"/>
    <lineage>
        <taxon>Bacteria</taxon>
        <taxon>Pseudomonadati</taxon>
        <taxon>Bacteroidota</taxon>
        <taxon>Flavobacteriia</taxon>
        <taxon>Flavobacteriales</taxon>
        <taxon>Flavobacteriaceae</taxon>
    </lineage>
</organism>
<accession>A0A2S7KK71</accession>
<gene>
    <name evidence="1" type="ORF">BST83_16815</name>
</gene>
<dbReference type="EMBL" id="MQUA01000014">
    <property type="protein sequence ID" value="PQB03002.1"/>
    <property type="molecule type" value="Genomic_DNA"/>
</dbReference>
<proteinExistence type="predicted"/>
<keyword evidence="2" id="KW-1185">Reference proteome</keyword>
<dbReference type="Pfam" id="PF24681">
    <property type="entry name" value="Kelch_KLHDC2_KLHL20_DRC7"/>
    <property type="match status" value="1"/>
</dbReference>
<evidence type="ECO:0008006" key="3">
    <source>
        <dbReference type="Google" id="ProtNLM"/>
    </source>
</evidence>
<dbReference type="OrthoDB" id="996574at2"/>
<evidence type="ECO:0000313" key="1">
    <source>
        <dbReference type="EMBL" id="PQB03002.1"/>
    </source>
</evidence>
<comment type="caution">
    <text evidence="1">The sequence shown here is derived from an EMBL/GenBank/DDBJ whole genome shotgun (WGS) entry which is preliminary data.</text>
</comment>
<dbReference type="InterPro" id="IPR052637">
    <property type="entry name" value="KLHDC3-like"/>
</dbReference>
<dbReference type="AlphaFoldDB" id="A0A2S7KK71"/>
<dbReference type="RefSeq" id="WP_104810940.1">
    <property type="nucleotide sequence ID" value="NZ_MQUA01000014.1"/>
</dbReference>
<evidence type="ECO:0000313" key="2">
    <source>
        <dbReference type="Proteomes" id="UP000239522"/>
    </source>
</evidence>
<name>A0A2S7KK71_9FLAO</name>
<reference evidence="1 2" key="1">
    <citation type="submission" date="2016-11" db="EMBL/GenBank/DDBJ databases">
        <title>Trade-off between light-utilization and light-protection in marine flavobacteria.</title>
        <authorList>
            <person name="Kumagai Y."/>
        </authorList>
    </citation>
    <scope>NUCLEOTIDE SEQUENCE [LARGE SCALE GENOMIC DNA]</scope>
    <source>
        <strain evidence="1 2">ATCC 700397</strain>
    </source>
</reference>
<sequence length="448" mass="51769">MKNLTIICFLMYSSISFSQKITFKVLSSSTKEPIEKAHIFFLDTAIYTDENGAFSLDLVSKKSISISISHLKYNNLEILYKKDMSSTIIFLDEKEEELKGIKISTKKQLKSSIDFNKLQDMPKAVYSFGSIIKKNKIYVFGGDVSSEHEKNKECLSLPYNSLQELMKCLARPKPISFNNYIGDIQAYDIIDKKWSIEKDKLIKRAYHNAIFYQDTVLLIGGKTLSKKKSRELLADQIELVELKDLSIKKDETNPHQAVDFGAVLYDDKILVFGGSIKKYKNGVIKYSNDIHFFDLKTGYWYLLTKMPNAKEVTGIVFEDKLYLFGGFNKKNLSEIESFNLKTGIWKNEGTLFRGMRKPSITMDTEFIYLQEDGKMITFEPKTNILKEYKIDLNLNNANMHFLNENLYLIGGYHDEDYRKFPSNGMFSIAVSEFFNTEPIRIKTLRNLN</sequence>
<dbReference type="SUPFAM" id="SSF49464">
    <property type="entry name" value="Carboxypeptidase regulatory domain-like"/>
    <property type="match status" value="1"/>
</dbReference>
<protein>
    <recommendedName>
        <fullName evidence="3">Galactose oxidase</fullName>
    </recommendedName>
</protein>
<dbReference type="SUPFAM" id="SSF117281">
    <property type="entry name" value="Kelch motif"/>
    <property type="match status" value="1"/>
</dbReference>
<dbReference type="Proteomes" id="UP000239522">
    <property type="component" value="Unassembled WGS sequence"/>
</dbReference>
<dbReference type="InterPro" id="IPR008969">
    <property type="entry name" value="CarboxyPept-like_regulatory"/>
</dbReference>
<dbReference type="InterPro" id="IPR015915">
    <property type="entry name" value="Kelch-typ_b-propeller"/>
</dbReference>
<dbReference type="GO" id="GO:0005737">
    <property type="term" value="C:cytoplasm"/>
    <property type="evidence" value="ECO:0007669"/>
    <property type="project" value="TreeGrafter"/>
</dbReference>
<dbReference type="GO" id="GO:0003682">
    <property type="term" value="F:chromatin binding"/>
    <property type="evidence" value="ECO:0007669"/>
    <property type="project" value="InterPro"/>
</dbReference>
<dbReference type="SUPFAM" id="SSF50965">
    <property type="entry name" value="Galactose oxidase, central domain"/>
    <property type="match status" value="1"/>
</dbReference>
<dbReference type="Gene3D" id="2.120.10.80">
    <property type="entry name" value="Kelch-type beta propeller"/>
    <property type="match status" value="1"/>
</dbReference>